<organism evidence="1 2">
    <name type="scientific">Neorhizobium alkalisoli</name>
    <dbReference type="NCBI Taxonomy" id="528178"/>
    <lineage>
        <taxon>Bacteria</taxon>
        <taxon>Pseudomonadati</taxon>
        <taxon>Pseudomonadota</taxon>
        <taxon>Alphaproteobacteria</taxon>
        <taxon>Hyphomicrobiales</taxon>
        <taxon>Rhizobiaceae</taxon>
        <taxon>Rhizobium/Agrobacterium group</taxon>
        <taxon>Neorhizobium</taxon>
    </lineage>
</organism>
<accession>A0A561PZ09</accession>
<dbReference type="EMBL" id="VIWP01000021">
    <property type="protein sequence ID" value="TWF43347.1"/>
    <property type="molecule type" value="Genomic_DNA"/>
</dbReference>
<protein>
    <submittedName>
        <fullName evidence="1">Uncharacterized protein</fullName>
    </submittedName>
</protein>
<evidence type="ECO:0000313" key="2">
    <source>
        <dbReference type="Proteomes" id="UP000320653"/>
    </source>
</evidence>
<dbReference type="Proteomes" id="UP000320653">
    <property type="component" value="Unassembled WGS sequence"/>
</dbReference>
<sequence>MGIEVELKACGKIDIELRGLAERKYAERSVDRYGGRVPSVACRRASPERRDEDGAVEWLARQITFHVFDPKVVEDILDRGDGFLR</sequence>
<gene>
    <name evidence="1" type="ORF">FHW37_12117</name>
</gene>
<reference evidence="1 2" key="1">
    <citation type="submission" date="2019-06" db="EMBL/GenBank/DDBJ databases">
        <title>Sorghum-associated microbial communities from plants grown in Nebraska, USA.</title>
        <authorList>
            <person name="Schachtman D."/>
        </authorList>
    </citation>
    <scope>NUCLEOTIDE SEQUENCE [LARGE SCALE GENOMIC DNA]</scope>
    <source>
        <strain evidence="1 2">1225</strain>
    </source>
</reference>
<proteinExistence type="predicted"/>
<evidence type="ECO:0000313" key="1">
    <source>
        <dbReference type="EMBL" id="TWF43347.1"/>
    </source>
</evidence>
<keyword evidence="2" id="KW-1185">Reference proteome</keyword>
<name>A0A561PZ09_9HYPH</name>
<dbReference type="AlphaFoldDB" id="A0A561PZ09"/>
<comment type="caution">
    <text evidence="1">The sequence shown here is derived from an EMBL/GenBank/DDBJ whole genome shotgun (WGS) entry which is preliminary data.</text>
</comment>